<comment type="caution">
    <text evidence="2">The sequence shown here is derived from an EMBL/GenBank/DDBJ whole genome shotgun (WGS) entry which is preliminary data.</text>
</comment>
<evidence type="ECO:0000259" key="1">
    <source>
        <dbReference type="Pfam" id="PF14832"/>
    </source>
</evidence>
<keyword evidence="3" id="KW-1185">Reference proteome</keyword>
<gene>
    <name evidence="2" type="ORF">N7493_011173</name>
</gene>
<sequence>MPLWQIYHPAGTFEDNATKQAFAQDITKMYTELGLPSFYVITHFYKMDDNNVFIGGQANEPGKTPFVRIVITHIAIHVPDVDAMYLRTTSRLDQIIKPHVADKGYDFEYHVDETERRLWKINSLIPPQYKSEEEQLWVRENRAVPYEGAYPAAPSQASI</sequence>
<reference evidence="2" key="2">
    <citation type="submission" date="2023-01" db="EMBL/GenBank/DDBJ databases">
        <authorList>
            <person name="Petersen C."/>
        </authorList>
    </citation>
    <scope>NUCLEOTIDE SEQUENCE</scope>
    <source>
        <strain evidence="2">IBT 17514</strain>
    </source>
</reference>
<dbReference type="Pfam" id="PF14832">
    <property type="entry name" value="Tautomerase_3"/>
    <property type="match status" value="1"/>
</dbReference>
<dbReference type="Gene3D" id="3.30.429.10">
    <property type="entry name" value="Macrophage Migration Inhibitory Factor"/>
    <property type="match status" value="1"/>
</dbReference>
<accession>A0AAD6HBM8</accession>
<dbReference type="InterPro" id="IPR014347">
    <property type="entry name" value="Tautomerase/MIF_sf"/>
</dbReference>
<evidence type="ECO:0000313" key="3">
    <source>
        <dbReference type="Proteomes" id="UP001215712"/>
    </source>
</evidence>
<protein>
    <recommendedName>
        <fullName evidence="1">Tautomerase cis-CaaD-like domain-containing protein</fullName>
    </recommendedName>
</protein>
<dbReference type="InterPro" id="IPR028116">
    <property type="entry name" value="Cis-CaaD-like"/>
</dbReference>
<name>A0AAD6HBM8_9EURO</name>
<dbReference type="Proteomes" id="UP001215712">
    <property type="component" value="Unassembled WGS sequence"/>
</dbReference>
<reference evidence="2" key="1">
    <citation type="journal article" date="2023" name="IMA Fungus">
        <title>Comparative genomic study of the Penicillium genus elucidates a diverse pangenome and 15 lateral gene transfer events.</title>
        <authorList>
            <person name="Petersen C."/>
            <person name="Sorensen T."/>
            <person name="Nielsen M.R."/>
            <person name="Sondergaard T.E."/>
            <person name="Sorensen J.L."/>
            <person name="Fitzpatrick D.A."/>
            <person name="Frisvad J.C."/>
            <person name="Nielsen K.L."/>
        </authorList>
    </citation>
    <scope>NUCLEOTIDE SEQUENCE</scope>
    <source>
        <strain evidence="2">IBT 17514</strain>
    </source>
</reference>
<dbReference type="EMBL" id="JAQJAN010000020">
    <property type="protein sequence ID" value="KAJ5704035.1"/>
    <property type="molecule type" value="Genomic_DNA"/>
</dbReference>
<proteinExistence type="predicted"/>
<dbReference type="AlphaFoldDB" id="A0AAD6HBM8"/>
<organism evidence="2 3">
    <name type="scientific">Penicillium malachiteum</name>
    <dbReference type="NCBI Taxonomy" id="1324776"/>
    <lineage>
        <taxon>Eukaryota</taxon>
        <taxon>Fungi</taxon>
        <taxon>Dikarya</taxon>
        <taxon>Ascomycota</taxon>
        <taxon>Pezizomycotina</taxon>
        <taxon>Eurotiomycetes</taxon>
        <taxon>Eurotiomycetidae</taxon>
        <taxon>Eurotiales</taxon>
        <taxon>Aspergillaceae</taxon>
        <taxon>Penicillium</taxon>
    </lineage>
</organism>
<feature type="domain" description="Tautomerase cis-CaaD-like" evidence="1">
    <location>
        <begin position="1"/>
        <end position="142"/>
    </location>
</feature>
<evidence type="ECO:0000313" key="2">
    <source>
        <dbReference type="EMBL" id="KAJ5704035.1"/>
    </source>
</evidence>